<comment type="caution">
    <text evidence="2">The sequence shown here is derived from an EMBL/GenBank/DDBJ whole genome shotgun (WGS) entry which is preliminary data.</text>
</comment>
<sequence>MGYHRAPRSDHVEEGRGSAVKKLLLVAVAAIGGLLVYRQIQADKAEQDLWTEATDSVPAGSTGA</sequence>
<proteinExistence type="predicted"/>
<feature type="transmembrane region" description="Helical" evidence="1">
    <location>
        <begin position="20"/>
        <end position="37"/>
    </location>
</feature>
<dbReference type="Proteomes" id="UP000278673">
    <property type="component" value="Unassembled WGS sequence"/>
</dbReference>
<evidence type="ECO:0000313" key="2">
    <source>
        <dbReference type="EMBL" id="RMI36332.1"/>
    </source>
</evidence>
<keyword evidence="1" id="KW-0472">Membrane</keyword>
<keyword evidence="1" id="KW-0812">Transmembrane</keyword>
<organism evidence="2 3">
    <name type="scientific">Streptomyces triticirhizae</name>
    <dbReference type="NCBI Taxonomy" id="2483353"/>
    <lineage>
        <taxon>Bacteria</taxon>
        <taxon>Bacillati</taxon>
        <taxon>Actinomycetota</taxon>
        <taxon>Actinomycetes</taxon>
        <taxon>Kitasatosporales</taxon>
        <taxon>Streptomycetaceae</taxon>
        <taxon>Streptomyces</taxon>
    </lineage>
</organism>
<dbReference type="EMBL" id="RFFJ01000147">
    <property type="protein sequence ID" value="RMI36332.1"/>
    <property type="molecule type" value="Genomic_DNA"/>
</dbReference>
<dbReference type="AlphaFoldDB" id="A0A3M2LFU0"/>
<accession>A0A3M2LFU0</accession>
<keyword evidence="1" id="KW-1133">Transmembrane helix</keyword>
<keyword evidence="3" id="KW-1185">Reference proteome</keyword>
<gene>
    <name evidence="2" type="ORF">EBN88_21820</name>
</gene>
<evidence type="ECO:0000256" key="1">
    <source>
        <dbReference type="SAM" id="Phobius"/>
    </source>
</evidence>
<protein>
    <submittedName>
        <fullName evidence="2">Uncharacterized protein</fullName>
    </submittedName>
</protein>
<dbReference type="NCBIfam" id="NF038356">
    <property type="entry name" value="actino_DLW39"/>
    <property type="match status" value="1"/>
</dbReference>
<evidence type="ECO:0000313" key="3">
    <source>
        <dbReference type="Proteomes" id="UP000278673"/>
    </source>
</evidence>
<dbReference type="InterPro" id="IPR047990">
    <property type="entry name" value="DLW39-like"/>
</dbReference>
<name>A0A3M2LFU0_9ACTN</name>
<reference evidence="2 3" key="1">
    <citation type="submission" date="2018-10" db="EMBL/GenBank/DDBJ databases">
        <title>Isolation, diversity and antifungal activity of actinobacteria from wheat.</title>
        <authorList>
            <person name="Han C."/>
        </authorList>
    </citation>
    <scope>NUCLEOTIDE SEQUENCE [LARGE SCALE GENOMIC DNA]</scope>
    <source>
        <strain evidence="2 3">NEAU-YY642</strain>
    </source>
</reference>